<proteinExistence type="predicted"/>
<organism evidence="2 3">
    <name type="scientific">Pleomassaria siparia CBS 279.74</name>
    <dbReference type="NCBI Taxonomy" id="1314801"/>
    <lineage>
        <taxon>Eukaryota</taxon>
        <taxon>Fungi</taxon>
        <taxon>Dikarya</taxon>
        <taxon>Ascomycota</taxon>
        <taxon>Pezizomycotina</taxon>
        <taxon>Dothideomycetes</taxon>
        <taxon>Pleosporomycetidae</taxon>
        <taxon>Pleosporales</taxon>
        <taxon>Pleomassariaceae</taxon>
        <taxon>Pleomassaria</taxon>
    </lineage>
</organism>
<evidence type="ECO:0000313" key="3">
    <source>
        <dbReference type="Proteomes" id="UP000799428"/>
    </source>
</evidence>
<evidence type="ECO:0000313" key="2">
    <source>
        <dbReference type="EMBL" id="KAF2709888.1"/>
    </source>
</evidence>
<protein>
    <submittedName>
        <fullName evidence="2">Uncharacterized protein</fullName>
    </submittedName>
</protein>
<keyword evidence="3" id="KW-1185">Reference proteome</keyword>
<gene>
    <name evidence="2" type="ORF">K504DRAFT_246448</name>
</gene>
<feature type="coiled-coil region" evidence="1">
    <location>
        <begin position="271"/>
        <end position="465"/>
    </location>
</feature>
<dbReference type="AlphaFoldDB" id="A0A6G1KAQ0"/>
<dbReference type="OrthoDB" id="3945906at2759"/>
<feature type="coiled-coil region" evidence="1">
    <location>
        <begin position="518"/>
        <end position="545"/>
    </location>
</feature>
<accession>A0A6G1KAQ0</accession>
<keyword evidence="1" id="KW-0175">Coiled coil</keyword>
<sequence>MTPDPYRGPTALASSKYASPNGHSQFAAFPFSMSSLRQATNGTTNGTIATKEQIAPTFKVNSTESITHNSGAQLAMAQNEALQAEVETHSAKFARTVSTTMSNVREMLKLVRESIKKESLSAASELATVDNLWKELEELFVAAEAAKDALPKFLDQQKNNMSLYHNSVVVENMQENQEELNLQHRKVNIQHSLVLEQQQAFQDYKAKTEPKLRELREYEEKISRMLLEKGALKHDLDSSLQQLEKVKASKEVAINNDYALRGQVVSLTAAKETLEIENSSMRASLDELQDQTNALRQNADLFDKEKQKTLHLGTVVETLKSKIEEVVRELEQAKASARAHDEKFKNQANEHARAFTKLNEKDKEINTLTAERERTRQEMAGLTERAGKVDAIQTANTELSISKHVLQQDVNNLKRELDGAMNEISGLKQQVQTLSEKVKKLETENNELETKNKDLLAMVDALKKNPAAKGVDNSALNTELEATKQELAKSRLSADEWKKLAELSYTKYKEIFPMCKRADEFRQSAEALEKDNVRLKLELSAAETDAQVDQSNAAGGDAAYWKDKYECLLSSVG</sequence>
<name>A0A6G1KAQ0_9PLEO</name>
<dbReference type="Proteomes" id="UP000799428">
    <property type="component" value="Unassembled WGS sequence"/>
</dbReference>
<dbReference type="EMBL" id="MU005769">
    <property type="protein sequence ID" value="KAF2709888.1"/>
    <property type="molecule type" value="Genomic_DNA"/>
</dbReference>
<evidence type="ECO:0000256" key="1">
    <source>
        <dbReference type="SAM" id="Coils"/>
    </source>
</evidence>
<reference evidence="2" key="1">
    <citation type="journal article" date="2020" name="Stud. Mycol.">
        <title>101 Dothideomycetes genomes: a test case for predicting lifestyles and emergence of pathogens.</title>
        <authorList>
            <person name="Haridas S."/>
            <person name="Albert R."/>
            <person name="Binder M."/>
            <person name="Bloem J."/>
            <person name="Labutti K."/>
            <person name="Salamov A."/>
            <person name="Andreopoulos B."/>
            <person name="Baker S."/>
            <person name="Barry K."/>
            <person name="Bills G."/>
            <person name="Bluhm B."/>
            <person name="Cannon C."/>
            <person name="Castanera R."/>
            <person name="Culley D."/>
            <person name="Daum C."/>
            <person name="Ezra D."/>
            <person name="Gonzalez J."/>
            <person name="Henrissat B."/>
            <person name="Kuo A."/>
            <person name="Liang C."/>
            <person name="Lipzen A."/>
            <person name="Lutzoni F."/>
            <person name="Magnuson J."/>
            <person name="Mondo S."/>
            <person name="Nolan M."/>
            <person name="Ohm R."/>
            <person name="Pangilinan J."/>
            <person name="Park H.-J."/>
            <person name="Ramirez L."/>
            <person name="Alfaro M."/>
            <person name="Sun H."/>
            <person name="Tritt A."/>
            <person name="Yoshinaga Y."/>
            <person name="Zwiers L.-H."/>
            <person name="Turgeon B."/>
            <person name="Goodwin S."/>
            <person name="Spatafora J."/>
            <person name="Crous P."/>
            <person name="Grigoriev I."/>
        </authorList>
    </citation>
    <scope>NUCLEOTIDE SEQUENCE</scope>
    <source>
        <strain evidence="2">CBS 279.74</strain>
    </source>
</reference>